<evidence type="ECO:0000256" key="3">
    <source>
        <dbReference type="ARBA" id="ARBA00022670"/>
    </source>
</evidence>
<evidence type="ECO:0000259" key="9">
    <source>
        <dbReference type="PROSITE" id="PS52048"/>
    </source>
</evidence>
<dbReference type="PRINTS" id="PR00707">
    <property type="entry name" value="UBCTHYDRLASE"/>
</dbReference>
<evidence type="ECO:0000256" key="6">
    <source>
        <dbReference type="ARBA" id="ARBA00022807"/>
    </source>
</evidence>
<comment type="catalytic activity">
    <reaction evidence="1 8">
        <text>Thiol-dependent hydrolysis of ester, thioester, amide, peptide and isopeptide bonds formed by the C-terminal Gly of ubiquitin (a 76-residue protein attached to proteins as an intracellular targeting signal).</text>
        <dbReference type="EC" id="3.4.19.12"/>
    </reaction>
</comment>
<dbReference type="InterPro" id="IPR001578">
    <property type="entry name" value="Peptidase_C12_UCH"/>
</dbReference>
<keyword evidence="6 8" id="KW-0788">Thiol protease</keyword>
<evidence type="ECO:0000256" key="7">
    <source>
        <dbReference type="PROSITE-ProRule" id="PRU01393"/>
    </source>
</evidence>
<accession>A0A1R2BCY8</accession>
<comment type="caution">
    <text evidence="10">The sequence shown here is derived from an EMBL/GenBank/DDBJ whole genome shotgun (WGS) entry which is preliminary data.</text>
</comment>
<evidence type="ECO:0000256" key="2">
    <source>
        <dbReference type="ARBA" id="ARBA00009326"/>
    </source>
</evidence>
<comment type="caution">
    <text evidence="7">Lacks conserved residue(s) required for the propagation of feature annotation.</text>
</comment>
<dbReference type="InterPro" id="IPR038765">
    <property type="entry name" value="Papain-like_cys_pep_sf"/>
</dbReference>
<dbReference type="AlphaFoldDB" id="A0A1R2BCY8"/>
<comment type="similarity">
    <text evidence="2 7 8">Belongs to the peptidase C12 family.</text>
</comment>
<evidence type="ECO:0000256" key="4">
    <source>
        <dbReference type="ARBA" id="ARBA00022786"/>
    </source>
</evidence>
<dbReference type="SUPFAM" id="SSF54001">
    <property type="entry name" value="Cysteine proteinases"/>
    <property type="match status" value="1"/>
</dbReference>
<evidence type="ECO:0000313" key="10">
    <source>
        <dbReference type="EMBL" id="OMJ74540.1"/>
    </source>
</evidence>
<protein>
    <recommendedName>
        <fullName evidence="8">Ubiquitin carboxyl-terminal hydrolase</fullName>
        <ecNumber evidence="8">3.4.19.12</ecNumber>
    </recommendedName>
</protein>
<dbReference type="Pfam" id="PF01088">
    <property type="entry name" value="Peptidase_C12"/>
    <property type="match status" value="1"/>
</dbReference>
<dbReference type="InterPro" id="IPR036959">
    <property type="entry name" value="Peptidase_C12_UCH_sf"/>
</dbReference>
<dbReference type="GO" id="GO:0004843">
    <property type="term" value="F:cysteine-type deubiquitinase activity"/>
    <property type="evidence" value="ECO:0007669"/>
    <property type="project" value="UniProtKB-EC"/>
</dbReference>
<reference evidence="10 11" key="1">
    <citation type="submission" date="2016-11" db="EMBL/GenBank/DDBJ databases">
        <title>The macronuclear genome of Stentor coeruleus: a giant cell with tiny introns.</title>
        <authorList>
            <person name="Slabodnick M."/>
            <person name="Ruby J.G."/>
            <person name="Reiff S.B."/>
            <person name="Swart E.C."/>
            <person name="Gosai S."/>
            <person name="Prabakaran S."/>
            <person name="Witkowska E."/>
            <person name="Larue G.E."/>
            <person name="Fisher S."/>
            <person name="Freeman R.M."/>
            <person name="Gunawardena J."/>
            <person name="Chu W."/>
            <person name="Stover N.A."/>
            <person name="Gregory B.D."/>
            <person name="Nowacki M."/>
            <person name="Derisi J."/>
            <person name="Roy S.W."/>
            <person name="Marshall W.F."/>
            <person name="Sood P."/>
        </authorList>
    </citation>
    <scope>NUCLEOTIDE SEQUENCE [LARGE SCALE GENOMIC DNA]</scope>
    <source>
        <strain evidence="10">WM001</strain>
    </source>
</reference>
<dbReference type="OrthoDB" id="427186at2759"/>
<organism evidence="10 11">
    <name type="scientific">Stentor coeruleus</name>
    <dbReference type="NCBI Taxonomy" id="5963"/>
    <lineage>
        <taxon>Eukaryota</taxon>
        <taxon>Sar</taxon>
        <taxon>Alveolata</taxon>
        <taxon>Ciliophora</taxon>
        <taxon>Postciliodesmatophora</taxon>
        <taxon>Heterotrichea</taxon>
        <taxon>Heterotrichida</taxon>
        <taxon>Stentoridae</taxon>
        <taxon>Stentor</taxon>
    </lineage>
</organism>
<sequence length="204" mass="22327">MTSWPALESDPEIFTNYFRNLGLNSSWEFGEIFTMDEEVEGSALVLVYRSLTADPAFNGQTIGAQYYIKQVEALDNACGLLAGLHSILNSDAEILEGSILHQLKLGIEGKTPIEAAQWLLSNDSLQNAHHAYAAEGQSEMTNSPDHHFIAILPKLKLFDGMKQSPIGLGTQEGFALNFFAILNQAIENGSIGGDISLMVLRRNL</sequence>
<keyword evidence="3 8" id="KW-0645">Protease</keyword>
<evidence type="ECO:0000313" key="11">
    <source>
        <dbReference type="Proteomes" id="UP000187209"/>
    </source>
</evidence>
<dbReference type="Proteomes" id="UP000187209">
    <property type="component" value="Unassembled WGS sequence"/>
</dbReference>
<gene>
    <name evidence="10" type="ORF">SteCoe_26501</name>
</gene>
<dbReference type="PANTHER" id="PTHR10589:SF17">
    <property type="entry name" value="UBIQUITIN CARBOXYL-TERMINAL HYDROLASE"/>
    <property type="match status" value="1"/>
</dbReference>
<dbReference type="Gene3D" id="3.40.532.10">
    <property type="entry name" value="Peptidase C12, ubiquitin carboxyl-terminal hydrolase"/>
    <property type="match status" value="1"/>
</dbReference>
<keyword evidence="11" id="KW-1185">Reference proteome</keyword>
<keyword evidence="5 8" id="KW-0378">Hydrolase</keyword>
<dbReference type="PANTHER" id="PTHR10589">
    <property type="entry name" value="UBIQUITIN CARBOXYL-TERMINAL HYDROLASE"/>
    <property type="match status" value="1"/>
</dbReference>
<name>A0A1R2BCY8_9CILI</name>
<dbReference type="EC" id="3.4.19.12" evidence="8"/>
<dbReference type="GO" id="GO:0016579">
    <property type="term" value="P:protein deubiquitination"/>
    <property type="evidence" value="ECO:0007669"/>
    <property type="project" value="TreeGrafter"/>
</dbReference>
<proteinExistence type="inferred from homology"/>
<evidence type="ECO:0000256" key="1">
    <source>
        <dbReference type="ARBA" id="ARBA00000707"/>
    </source>
</evidence>
<dbReference type="GO" id="GO:0006511">
    <property type="term" value="P:ubiquitin-dependent protein catabolic process"/>
    <property type="evidence" value="ECO:0007669"/>
    <property type="project" value="UniProtKB-UniRule"/>
</dbReference>
<evidence type="ECO:0000256" key="5">
    <source>
        <dbReference type="ARBA" id="ARBA00022801"/>
    </source>
</evidence>
<keyword evidence="4 8" id="KW-0833">Ubl conjugation pathway</keyword>
<feature type="domain" description="UCH catalytic" evidence="9">
    <location>
        <begin position="3"/>
        <end position="204"/>
    </location>
</feature>
<dbReference type="EMBL" id="MPUH01000744">
    <property type="protein sequence ID" value="OMJ74540.1"/>
    <property type="molecule type" value="Genomic_DNA"/>
</dbReference>
<evidence type="ECO:0000256" key="8">
    <source>
        <dbReference type="RuleBase" id="RU361215"/>
    </source>
</evidence>
<dbReference type="GO" id="GO:0005737">
    <property type="term" value="C:cytoplasm"/>
    <property type="evidence" value="ECO:0007669"/>
    <property type="project" value="TreeGrafter"/>
</dbReference>
<dbReference type="PROSITE" id="PS52048">
    <property type="entry name" value="UCH_DOMAIN"/>
    <property type="match status" value="1"/>
</dbReference>